<dbReference type="InterPro" id="IPR036457">
    <property type="entry name" value="PPM-type-like_dom_sf"/>
</dbReference>
<gene>
    <name evidence="10" type="ORF">NAG76_15770</name>
</gene>
<keyword evidence="5" id="KW-0904">Protein phosphatase</keyword>
<dbReference type="Gene3D" id="3.60.40.10">
    <property type="entry name" value="PPM-type phosphatase domain"/>
    <property type="match status" value="1"/>
</dbReference>
<evidence type="ECO:0000256" key="2">
    <source>
        <dbReference type="ARBA" id="ARBA00013081"/>
    </source>
</evidence>
<dbReference type="Pfam" id="PF13672">
    <property type="entry name" value="PP2C_2"/>
    <property type="match status" value="1"/>
</dbReference>
<dbReference type="InterPro" id="IPR001932">
    <property type="entry name" value="PPM-type_phosphatase-like_dom"/>
</dbReference>
<reference evidence="10" key="1">
    <citation type="submission" date="2022-05" db="EMBL/GenBank/DDBJ databases">
        <title>Novel bacterial taxa in a minimal lignocellulolytic consortium and its capacity to transform plastics disclosed by genome-resolved metagenomics.</title>
        <authorList>
            <person name="Rodriguez C.A.D."/>
            <person name="Diaz-Garcia L."/>
            <person name="Herrera K."/>
            <person name="Tarazona N.A."/>
            <person name="Sproer C."/>
            <person name="Overmann J."/>
            <person name="Jimenez D.J."/>
        </authorList>
    </citation>
    <scope>NUCLEOTIDE SEQUENCE</scope>
    <source>
        <strain evidence="10">MAG5</strain>
    </source>
</reference>
<dbReference type="SMART" id="SM00331">
    <property type="entry name" value="PP2C_SIG"/>
    <property type="match status" value="1"/>
</dbReference>
<keyword evidence="4" id="KW-0378">Hydrolase</keyword>
<dbReference type="CDD" id="cd00143">
    <property type="entry name" value="PP2Cc"/>
    <property type="match status" value="1"/>
</dbReference>
<evidence type="ECO:0000259" key="9">
    <source>
        <dbReference type="PROSITE" id="PS51746"/>
    </source>
</evidence>
<dbReference type="PROSITE" id="PS51746">
    <property type="entry name" value="PPM_2"/>
    <property type="match status" value="1"/>
</dbReference>
<evidence type="ECO:0000256" key="6">
    <source>
        <dbReference type="ARBA" id="ARBA00023211"/>
    </source>
</evidence>
<comment type="cofactor">
    <cofactor evidence="1">
        <name>Mn(2+)</name>
        <dbReference type="ChEBI" id="CHEBI:29035"/>
    </cofactor>
</comment>
<dbReference type="SMART" id="SM00332">
    <property type="entry name" value="PP2Cc"/>
    <property type="match status" value="1"/>
</dbReference>
<evidence type="ECO:0000256" key="3">
    <source>
        <dbReference type="ARBA" id="ARBA00022723"/>
    </source>
</evidence>
<proteinExistence type="predicted"/>
<name>A0A9J6ZL60_9BACL</name>
<sequence>MVSRSDIGRIRQVNEDSALTGNINDQLSFAIVADGMGGHQAGDVASQIAVKAFQRILQQHEEITNWSAEDGKRLMRIAIRQANDEIYQLAKHMEQYHNMGTTIVAALLWDKLIIVGHVGDSRAYRINEQGIQQLTEDHSLVNALVQSGQLTAEEAEHHPRKNVLTRAIGTDDDVEVDVRIIEWDSTDILLLCSDGLSNRVSESQLHDIVMSQQPLDTSADQLIALANEAGGEDNITLVLYDQHGHVQGKEQT</sequence>
<dbReference type="Proteomes" id="UP001056756">
    <property type="component" value="Chromosome"/>
</dbReference>
<evidence type="ECO:0000256" key="1">
    <source>
        <dbReference type="ARBA" id="ARBA00001936"/>
    </source>
</evidence>
<dbReference type="FunFam" id="3.60.40.10:FF:000002">
    <property type="entry name" value="Serine/threonine phosphatase stp"/>
    <property type="match status" value="1"/>
</dbReference>
<dbReference type="AlphaFoldDB" id="A0A9J6ZL60"/>
<dbReference type="NCBIfam" id="NF033484">
    <property type="entry name" value="Stp1_PP2C_phos"/>
    <property type="match status" value="1"/>
</dbReference>
<dbReference type="PANTHER" id="PTHR47992">
    <property type="entry name" value="PROTEIN PHOSPHATASE"/>
    <property type="match status" value="1"/>
</dbReference>
<evidence type="ECO:0000256" key="4">
    <source>
        <dbReference type="ARBA" id="ARBA00022801"/>
    </source>
</evidence>
<protein>
    <recommendedName>
        <fullName evidence="2">protein-serine/threonine phosphatase</fullName>
        <ecNumber evidence="2">3.1.3.16</ecNumber>
    </recommendedName>
</protein>
<evidence type="ECO:0000313" key="10">
    <source>
        <dbReference type="EMBL" id="URN96858.1"/>
    </source>
</evidence>
<organism evidence="10 11">
    <name type="scientific">Candidatus Pristimantibacillus lignocellulolyticus</name>
    <dbReference type="NCBI Taxonomy" id="2994561"/>
    <lineage>
        <taxon>Bacteria</taxon>
        <taxon>Bacillati</taxon>
        <taxon>Bacillota</taxon>
        <taxon>Bacilli</taxon>
        <taxon>Bacillales</taxon>
        <taxon>Paenibacillaceae</taxon>
        <taxon>Candidatus Pristimantibacillus</taxon>
    </lineage>
</organism>
<dbReference type="KEGG" id="plig:NAG76_15770"/>
<keyword evidence="3" id="KW-0479">Metal-binding</keyword>
<dbReference type="EC" id="3.1.3.16" evidence="2"/>
<feature type="domain" description="PPM-type phosphatase" evidence="9">
    <location>
        <begin position="1"/>
        <end position="242"/>
    </location>
</feature>
<evidence type="ECO:0000256" key="8">
    <source>
        <dbReference type="ARBA" id="ARBA00048336"/>
    </source>
</evidence>
<dbReference type="SUPFAM" id="SSF81606">
    <property type="entry name" value="PP2C-like"/>
    <property type="match status" value="1"/>
</dbReference>
<evidence type="ECO:0000313" key="11">
    <source>
        <dbReference type="Proteomes" id="UP001056756"/>
    </source>
</evidence>
<evidence type="ECO:0000256" key="7">
    <source>
        <dbReference type="ARBA" id="ARBA00047761"/>
    </source>
</evidence>
<keyword evidence="6" id="KW-0464">Manganese</keyword>
<evidence type="ECO:0000256" key="5">
    <source>
        <dbReference type="ARBA" id="ARBA00022912"/>
    </source>
</evidence>
<dbReference type="GO" id="GO:0046872">
    <property type="term" value="F:metal ion binding"/>
    <property type="evidence" value="ECO:0007669"/>
    <property type="project" value="UniProtKB-KW"/>
</dbReference>
<dbReference type="EMBL" id="CP097899">
    <property type="protein sequence ID" value="URN96858.1"/>
    <property type="molecule type" value="Genomic_DNA"/>
</dbReference>
<comment type="catalytic activity">
    <reaction evidence="8">
        <text>O-phospho-L-threonyl-[protein] + H2O = L-threonyl-[protein] + phosphate</text>
        <dbReference type="Rhea" id="RHEA:47004"/>
        <dbReference type="Rhea" id="RHEA-COMP:11060"/>
        <dbReference type="Rhea" id="RHEA-COMP:11605"/>
        <dbReference type="ChEBI" id="CHEBI:15377"/>
        <dbReference type="ChEBI" id="CHEBI:30013"/>
        <dbReference type="ChEBI" id="CHEBI:43474"/>
        <dbReference type="ChEBI" id="CHEBI:61977"/>
        <dbReference type="EC" id="3.1.3.16"/>
    </reaction>
</comment>
<comment type="catalytic activity">
    <reaction evidence="7">
        <text>O-phospho-L-seryl-[protein] + H2O = L-seryl-[protein] + phosphate</text>
        <dbReference type="Rhea" id="RHEA:20629"/>
        <dbReference type="Rhea" id="RHEA-COMP:9863"/>
        <dbReference type="Rhea" id="RHEA-COMP:11604"/>
        <dbReference type="ChEBI" id="CHEBI:15377"/>
        <dbReference type="ChEBI" id="CHEBI:29999"/>
        <dbReference type="ChEBI" id="CHEBI:43474"/>
        <dbReference type="ChEBI" id="CHEBI:83421"/>
        <dbReference type="EC" id="3.1.3.16"/>
    </reaction>
</comment>
<dbReference type="InterPro" id="IPR015655">
    <property type="entry name" value="PP2C"/>
</dbReference>
<accession>A0A9J6ZL60</accession>
<dbReference type="GO" id="GO:0004722">
    <property type="term" value="F:protein serine/threonine phosphatase activity"/>
    <property type="evidence" value="ECO:0007669"/>
    <property type="project" value="UniProtKB-EC"/>
</dbReference>